<evidence type="ECO:0000313" key="6">
    <source>
        <dbReference type="EMBL" id="CCO14638.1"/>
    </source>
</evidence>
<feature type="compositionally biased region" description="Polar residues" evidence="3">
    <location>
        <begin position="366"/>
        <end position="375"/>
    </location>
</feature>
<dbReference type="RefSeq" id="XP_007515759.1">
    <property type="nucleotide sequence ID" value="XM_007515697.1"/>
</dbReference>
<keyword evidence="2" id="KW-0378">Hydrolase</keyword>
<dbReference type="Gene3D" id="3.40.50.1820">
    <property type="entry name" value="alpha/beta hydrolase"/>
    <property type="match status" value="1"/>
</dbReference>
<proteinExistence type="predicted"/>
<name>K8EZE5_9CHLO</name>
<protein>
    <recommendedName>
        <fullName evidence="5">Phospholipase/carboxylesterase/thioesterase domain-containing protein</fullName>
    </recommendedName>
</protein>
<keyword evidence="1 4" id="KW-0732">Signal</keyword>
<evidence type="ECO:0000313" key="7">
    <source>
        <dbReference type="Proteomes" id="UP000198341"/>
    </source>
</evidence>
<feature type="domain" description="Phospholipase/carboxylesterase/thioesterase" evidence="5">
    <location>
        <begin position="163"/>
        <end position="233"/>
    </location>
</feature>
<dbReference type="PANTHER" id="PTHR43037">
    <property type="entry name" value="UNNAMED PRODUCT-RELATED"/>
    <property type="match status" value="1"/>
</dbReference>
<dbReference type="GO" id="GO:0016787">
    <property type="term" value="F:hydrolase activity"/>
    <property type="evidence" value="ECO:0007669"/>
    <property type="project" value="UniProtKB-KW"/>
</dbReference>
<evidence type="ECO:0000259" key="5">
    <source>
        <dbReference type="Pfam" id="PF02230"/>
    </source>
</evidence>
<evidence type="ECO:0000256" key="4">
    <source>
        <dbReference type="SAM" id="SignalP"/>
    </source>
</evidence>
<dbReference type="GeneID" id="19018060"/>
<accession>K8EZE5</accession>
<dbReference type="KEGG" id="bpg:Bathy01g03250"/>
<sequence length="490" mass="52631">MNLKTNIKGFLVASFVAFVLCFASTADAIATQEVDIVYANDDEYNRDPTRLFLPDVALPNGTSSSGKDVGLVVMLHGRCMDGNSIDQLIDLKKHVDTREFILAVPEGHRQNFWCSTCSRSDGILNTRYGCRTWAATDACCASAGPLRATLVREAWEPYDDVTHIYQLIAAVKSQYEIDPTRVFVLGFENGGFMAHRMACEHPEMLSGIVSISGSSFLNASMCEALNTVSSSVPSNSFVNVLQISGRLDRVPSVNGGNFEGVDIPSIQTVAERWASRNGCQTEESVVVDGALNLRTKLFANAPDTSSETWTNGTCQEGTVVENWVIDGMNTDTAVANSFTDTFSTALVDWMMNHTKPTSDAAETDNDTVAVQSGPPSSEDDASFGDVAIIDTSTALDGRSFEACPSDFLQCEDGSFTSRVLPSCKFFCNGEVVDTDGVFCLSSDCCGASKTICAETSACKDIVCEEDKESSSAASVSIFFALVVVALGLLI</sequence>
<dbReference type="Proteomes" id="UP000198341">
    <property type="component" value="Chromosome 1"/>
</dbReference>
<dbReference type="PANTHER" id="PTHR43037:SF5">
    <property type="entry name" value="FERULOYL ESTERASE"/>
    <property type="match status" value="1"/>
</dbReference>
<gene>
    <name evidence="6" type="ORF">Bathy01g03250</name>
</gene>
<evidence type="ECO:0000256" key="3">
    <source>
        <dbReference type="SAM" id="MobiDB-lite"/>
    </source>
</evidence>
<feature type="chain" id="PRO_5003917625" description="Phospholipase/carboxylesterase/thioesterase domain-containing protein" evidence="4">
    <location>
        <begin position="29"/>
        <end position="490"/>
    </location>
</feature>
<dbReference type="SUPFAM" id="SSF53474">
    <property type="entry name" value="alpha/beta-Hydrolases"/>
    <property type="match status" value="1"/>
</dbReference>
<dbReference type="InterPro" id="IPR029058">
    <property type="entry name" value="AB_hydrolase_fold"/>
</dbReference>
<reference evidence="6 7" key="1">
    <citation type="submission" date="2011-10" db="EMBL/GenBank/DDBJ databases">
        <authorList>
            <person name="Genoscope - CEA"/>
        </authorList>
    </citation>
    <scope>NUCLEOTIDE SEQUENCE [LARGE SCALE GENOMIC DNA]</scope>
    <source>
        <strain evidence="6 7">RCC 1105</strain>
    </source>
</reference>
<dbReference type="InterPro" id="IPR050955">
    <property type="entry name" value="Plant_Biomass_Hydrol_Est"/>
</dbReference>
<dbReference type="Pfam" id="PF02230">
    <property type="entry name" value="Abhydrolase_2"/>
    <property type="match status" value="1"/>
</dbReference>
<dbReference type="InterPro" id="IPR003140">
    <property type="entry name" value="PLipase/COase/thioEstase"/>
</dbReference>
<feature type="region of interest" description="Disordered" evidence="3">
    <location>
        <begin position="356"/>
        <end position="382"/>
    </location>
</feature>
<organism evidence="6 7">
    <name type="scientific">Bathycoccus prasinos</name>
    <dbReference type="NCBI Taxonomy" id="41875"/>
    <lineage>
        <taxon>Eukaryota</taxon>
        <taxon>Viridiplantae</taxon>
        <taxon>Chlorophyta</taxon>
        <taxon>Mamiellophyceae</taxon>
        <taxon>Mamiellales</taxon>
        <taxon>Bathycoccaceae</taxon>
        <taxon>Bathycoccus</taxon>
    </lineage>
</organism>
<dbReference type="AlphaFoldDB" id="K8EZE5"/>
<evidence type="ECO:0000256" key="1">
    <source>
        <dbReference type="ARBA" id="ARBA00022729"/>
    </source>
</evidence>
<evidence type="ECO:0000256" key="2">
    <source>
        <dbReference type="ARBA" id="ARBA00022801"/>
    </source>
</evidence>
<feature type="signal peptide" evidence="4">
    <location>
        <begin position="1"/>
        <end position="28"/>
    </location>
</feature>
<dbReference type="OrthoDB" id="424610at2759"/>
<dbReference type="EMBL" id="FO082278">
    <property type="protein sequence ID" value="CCO14638.1"/>
    <property type="molecule type" value="Genomic_DNA"/>
</dbReference>
<dbReference type="eggNOG" id="ENOG502SBTI">
    <property type="taxonomic scope" value="Eukaryota"/>
</dbReference>
<keyword evidence="7" id="KW-1185">Reference proteome</keyword>